<evidence type="ECO:0000256" key="5">
    <source>
        <dbReference type="ARBA" id="ARBA00023242"/>
    </source>
</evidence>
<dbReference type="AlphaFoldDB" id="A0A6A4HI76"/>
<keyword evidence="5" id="KW-0539">Nucleus</keyword>
<dbReference type="PANTHER" id="PTHR23183:SF0">
    <property type="entry name" value="NUCLEOLAR PROTEIN 14"/>
    <property type="match status" value="1"/>
</dbReference>
<comment type="function">
    <text evidence="6">Involved in nucleolar processing of pre-18S ribosomal RNA. Has a role in the nuclear export of 40S pre-ribosomal subunit to the cytoplasm.</text>
</comment>
<dbReference type="InterPro" id="IPR007276">
    <property type="entry name" value="Nop14"/>
</dbReference>
<reference evidence="8" key="1">
    <citation type="journal article" date="2019" name="Environ. Microbiol.">
        <title>Fungal ecological strategies reflected in gene transcription - a case study of two litter decomposers.</title>
        <authorList>
            <person name="Barbi F."/>
            <person name="Kohler A."/>
            <person name="Barry K."/>
            <person name="Baskaran P."/>
            <person name="Daum C."/>
            <person name="Fauchery L."/>
            <person name="Ihrmark K."/>
            <person name="Kuo A."/>
            <person name="LaButti K."/>
            <person name="Lipzen A."/>
            <person name="Morin E."/>
            <person name="Grigoriev I.V."/>
            <person name="Henrissat B."/>
            <person name="Lindahl B."/>
            <person name="Martin F."/>
        </authorList>
    </citation>
    <scope>NUCLEOTIDE SEQUENCE</scope>
    <source>
        <strain evidence="8">JB14</strain>
    </source>
</reference>
<evidence type="ECO:0000313" key="9">
    <source>
        <dbReference type="Proteomes" id="UP000799118"/>
    </source>
</evidence>
<dbReference type="Pfam" id="PF04147">
    <property type="entry name" value="Nop14"/>
    <property type="match status" value="1"/>
</dbReference>
<evidence type="ECO:0000256" key="3">
    <source>
        <dbReference type="ARBA" id="ARBA00022517"/>
    </source>
</evidence>
<sequence length="113" mass="13247">MVAASQRSSSAAKYVPKFDTTSSSYLRNQDPDRERNEAAKLREEYKKERKGAIRELRKDARFLAGVEQAKQKEKDRSYNERMKRVFGSLESERAEEKAMDREKTKEIKRAGRK</sequence>
<organism evidence="8 9">
    <name type="scientific">Gymnopus androsaceus JB14</name>
    <dbReference type="NCBI Taxonomy" id="1447944"/>
    <lineage>
        <taxon>Eukaryota</taxon>
        <taxon>Fungi</taxon>
        <taxon>Dikarya</taxon>
        <taxon>Basidiomycota</taxon>
        <taxon>Agaricomycotina</taxon>
        <taxon>Agaricomycetes</taxon>
        <taxon>Agaricomycetidae</taxon>
        <taxon>Agaricales</taxon>
        <taxon>Marasmiineae</taxon>
        <taxon>Omphalotaceae</taxon>
        <taxon>Gymnopus</taxon>
    </lineage>
</organism>
<evidence type="ECO:0000256" key="6">
    <source>
        <dbReference type="ARBA" id="ARBA00024695"/>
    </source>
</evidence>
<evidence type="ECO:0000256" key="4">
    <source>
        <dbReference type="ARBA" id="ARBA00022552"/>
    </source>
</evidence>
<dbReference type="OrthoDB" id="441771at2759"/>
<keyword evidence="4" id="KW-0698">rRNA processing</keyword>
<proteinExistence type="inferred from homology"/>
<accession>A0A6A4HI76</accession>
<feature type="compositionally biased region" description="Basic and acidic residues" evidence="7">
    <location>
        <begin position="90"/>
        <end position="113"/>
    </location>
</feature>
<comment type="similarity">
    <text evidence="2">Belongs to the NOP14 family.</text>
</comment>
<keyword evidence="3" id="KW-0690">Ribosome biogenesis</keyword>
<evidence type="ECO:0000256" key="1">
    <source>
        <dbReference type="ARBA" id="ARBA00004604"/>
    </source>
</evidence>
<dbReference type="EMBL" id="ML769492">
    <property type="protein sequence ID" value="KAE9397776.1"/>
    <property type="molecule type" value="Genomic_DNA"/>
</dbReference>
<evidence type="ECO:0000256" key="7">
    <source>
        <dbReference type="SAM" id="MobiDB-lite"/>
    </source>
</evidence>
<dbReference type="GO" id="GO:0032040">
    <property type="term" value="C:small-subunit processome"/>
    <property type="evidence" value="ECO:0007669"/>
    <property type="project" value="InterPro"/>
</dbReference>
<evidence type="ECO:0000313" key="8">
    <source>
        <dbReference type="EMBL" id="KAE9397776.1"/>
    </source>
</evidence>
<protein>
    <submittedName>
        <fullName evidence="8">Nop14-domain-containing protein</fullName>
    </submittedName>
</protein>
<gene>
    <name evidence="8" type="ORF">BT96DRAFT_1020572</name>
</gene>
<dbReference type="Proteomes" id="UP000799118">
    <property type="component" value="Unassembled WGS sequence"/>
</dbReference>
<dbReference type="PANTHER" id="PTHR23183">
    <property type="entry name" value="NOP14"/>
    <property type="match status" value="1"/>
</dbReference>
<keyword evidence="9" id="KW-1185">Reference proteome</keyword>
<dbReference type="GO" id="GO:0030692">
    <property type="term" value="C:Noc4p-Nop14p complex"/>
    <property type="evidence" value="ECO:0007669"/>
    <property type="project" value="TreeGrafter"/>
</dbReference>
<comment type="subcellular location">
    <subcellularLocation>
        <location evidence="1">Nucleus</location>
        <location evidence="1">Nucleolus</location>
    </subcellularLocation>
</comment>
<feature type="region of interest" description="Disordered" evidence="7">
    <location>
        <begin position="87"/>
        <end position="113"/>
    </location>
</feature>
<evidence type="ECO:0000256" key="2">
    <source>
        <dbReference type="ARBA" id="ARBA00007466"/>
    </source>
</evidence>
<name>A0A6A4HI76_9AGAR</name>
<feature type="compositionally biased region" description="Polar residues" evidence="7">
    <location>
        <begin position="1"/>
        <end position="11"/>
    </location>
</feature>
<feature type="region of interest" description="Disordered" evidence="7">
    <location>
        <begin position="1"/>
        <end position="37"/>
    </location>
</feature>
<dbReference type="GO" id="GO:0030490">
    <property type="term" value="P:maturation of SSU-rRNA"/>
    <property type="evidence" value="ECO:0007669"/>
    <property type="project" value="TreeGrafter"/>
</dbReference>